<feature type="chain" id="PRO_5045211178" description="DUF5648 domain-containing protein" evidence="2">
    <location>
        <begin position="34"/>
        <end position="1481"/>
    </location>
</feature>
<comment type="caution">
    <text evidence="4">The sequence shown here is derived from an EMBL/GenBank/DDBJ whole genome shotgun (WGS) entry which is preliminary data.</text>
</comment>
<evidence type="ECO:0000256" key="2">
    <source>
        <dbReference type="SAM" id="SignalP"/>
    </source>
</evidence>
<keyword evidence="2" id="KW-0732">Signal</keyword>
<feature type="region of interest" description="Disordered" evidence="1">
    <location>
        <begin position="1312"/>
        <end position="1337"/>
    </location>
</feature>
<feature type="region of interest" description="Disordered" evidence="1">
    <location>
        <begin position="35"/>
        <end position="73"/>
    </location>
</feature>
<evidence type="ECO:0000313" key="5">
    <source>
        <dbReference type="Proteomes" id="UP001529256"/>
    </source>
</evidence>
<dbReference type="InterPro" id="IPR012332">
    <property type="entry name" value="Autotransporter_pectin_lyase_C"/>
</dbReference>
<name>A0ABT7V429_9ACTN</name>
<gene>
    <name evidence="4" type="ORF">QUW25_06700</name>
</gene>
<dbReference type="Gene3D" id="2.160.20.20">
    <property type="match status" value="1"/>
</dbReference>
<dbReference type="EMBL" id="JAUDEA010000009">
    <property type="protein sequence ID" value="MDM8271354.1"/>
    <property type="molecule type" value="Genomic_DNA"/>
</dbReference>
<dbReference type="RefSeq" id="WP_289511439.1">
    <property type="nucleotide sequence ID" value="NZ_JAUDEA010000009.1"/>
</dbReference>
<reference evidence="4 5" key="3">
    <citation type="submission" date="2023-06" db="EMBL/GenBank/DDBJ databases">
        <authorList>
            <person name="Zeman M."/>
            <person name="Kubasova T."/>
            <person name="Jahodarova E."/>
            <person name="Nykrynova M."/>
            <person name="Rychlik I."/>
        </authorList>
    </citation>
    <scope>NUCLEOTIDE SEQUENCE [LARGE SCALE GENOMIC DNA]</scope>
    <source>
        <strain evidence="4 5">153_Feed</strain>
    </source>
</reference>
<dbReference type="SUPFAM" id="SSF51126">
    <property type="entry name" value="Pectin lyase-like"/>
    <property type="match status" value="1"/>
</dbReference>
<dbReference type="InterPro" id="IPR011050">
    <property type="entry name" value="Pectin_lyase_fold/virulence"/>
</dbReference>
<proteinExistence type="predicted"/>
<feature type="signal peptide" evidence="2">
    <location>
        <begin position="1"/>
        <end position="33"/>
    </location>
</feature>
<evidence type="ECO:0000256" key="1">
    <source>
        <dbReference type="SAM" id="MobiDB-lite"/>
    </source>
</evidence>
<dbReference type="Pfam" id="PF18885">
    <property type="entry name" value="DUF5648"/>
    <property type="match status" value="1"/>
</dbReference>
<accession>A0ABT7V429</accession>
<organism evidence="4 5">
    <name type="scientific">Thermophilibacter provencensis</name>
    <dbReference type="NCBI Taxonomy" id="1852386"/>
    <lineage>
        <taxon>Bacteria</taxon>
        <taxon>Bacillati</taxon>
        <taxon>Actinomycetota</taxon>
        <taxon>Coriobacteriia</taxon>
        <taxon>Coriobacteriales</taxon>
        <taxon>Atopobiaceae</taxon>
        <taxon>Thermophilibacter</taxon>
    </lineage>
</organism>
<sequence>MRKADSGWMRRRAAVLLSAALVLAPFAATPAMAAEGGDVSNAGSTVEKSVDAEETSNDIEPRSGASVSMTQGDEQTVQYESLAAALADVEPYDYKTNKDTYTIALAQNVTEDVTIPEGVNVTIDLAGHTLTNAGDHTITNRSTRTVITDSVGGGVVDNVSHGRAAVYNNINASITLKGGTFSRSAETSRGANDAGGNSWYVLKNFGTMTISNGVTVKFSDKNLGYYSSLIGNGWQNSAAAEAGSSEPKPSMGNKKATLNINGGKFVGGKITVKNDDYGVLNVKGGSISQGTDSYYAIYNANKATISGGTISALSDAIGSEHYDGAANDGSLTVSGGTITSESGSAVALLGGAKGTIKGGTFQGGSGQYVIDVDESSSAAISAGTFVGSAADKVVNEDGSFVDRFGVVKDDEGNLVVAVTDALATVKALDGTVTNYESLSKALSNAPAGSTVTLQEDVSLTAKVATKNYGVTLDLNGHNVTSTVTSDAAIALSTNYGSKPVEGVGSTMRLINSVPDKGGEVRAAIPLGSKAGDSTKPLALEVGEGVTLVPTNPASDAVKLESSAYLRYSEQAVDYIKNGGFKVSAEDGDRIYGTYANAASASVDDTVTMLHDYAGTTKINSGYNEAVLDLGGHTYTYTGNESSNNSIAAVNYDGASLTIKNGTLKTTSDPADGILMINSDSSLVLEGVTVEVPHGSYGIVTNGQETNNTITLRNSELRVAEGAGIYFPSTGSVLIDNSVISAELTGVQICAGDLTVQGADTVISVTGQPVEKTEGDGVIADGAAISIIEREGYQDLGAVSITGGTFSSVDGVNAIKAYTYNNSDREEGEWATAGDVVTVSGGSFSTSVPADLCADGLKPVDGEDGSHTVGFAQDKLAAVYDAQGNVLSAHDSLSAAITAAGEGQTVTLLDDVTESVTIPADKNLTFDLAGYTLTGQSTAVAVTVENGAALAIKGGAVKSASGYAVVTMGSLETSDVTIGAPGGVQVGYQATPIAGSFTMGAGTKISATGAGSCGVLIFGDGTNTSSFVMNGGEIRVPMGFGISGNGSAGLGNTSIVINDGEVVSDNGPALYHPQSGELVLNGGSLTGCVGVQMCSGSLSVPEGSAVSVKSTGADDMADKGAGDGNIDDAAAISLIDRGYPGGAPKANIAGGSFTSEKGAAVRTYTWDNANGSSSDWAEAPENVRLSGGTYSNAPDEALIVPGSGLTSNDDGTFGIHKHVGVAVAAKDPTCTEAGNKAYWTCEKCDELFADKDMTRPTTLDDVTIAATDHQSVKHVPAKDATETEAGNHEYWYCADCDTYFSDKALTKETTLEELTIPAKPAPEPDPEPEPTPDPDPEPAVEMQVMYRLYNQWTREHLYTADESERDFLLSLGWSDEGEAWTAPAEGAPVYRLFNPYADDHHYTMSEGEVDALVALGWQAEGIAWRSAEKTDEGALPLYRLFNPYEKTATHHYTASVEERDALVKIGWQAEGIAWYGVSAAEK</sequence>
<evidence type="ECO:0000259" key="3">
    <source>
        <dbReference type="Pfam" id="PF18885"/>
    </source>
</evidence>
<reference evidence="4 5" key="1">
    <citation type="submission" date="2023-06" db="EMBL/GenBank/DDBJ databases">
        <title>Identification and characterization of horizontal gene transfer across gut microbiota members of farm animals based on homology search.</title>
        <authorList>
            <person name="Schwarzerova J."/>
            <person name="Nykrynova M."/>
            <person name="Jureckova K."/>
            <person name="Cejkova D."/>
            <person name="Rychlik I."/>
        </authorList>
    </citation>
    <scope>NUCLEOTIDE SEQUENCE [LARGE SCALE GENOMIC DNA]</scope>
    <source>
        <strain evidence="4 5">153_Feed</strain>
    </source>
</reference>
<reference evidence="5" key="2">
    <citation type="submission" date="2023-06" db="EMBL/GenBank/DDBJ databases">
        <title>Identification and characterization of horizontal gene transfer across gut microbiota members of farm animals based on homology search.</title>
        <authorList>
            <person name="Zeman M."/>
            <person name="Kubasova T."/>
            <person name="Jahodarova E."/>
            <person name="Nykrynova M."/>
            <person name="Rychlik I."/>
        </authorList>
    </citation>
    <scope>NUCLEOTIDE SEQUENCE [LARGE SCALE GENOMIC DNA]</scope>
    <source>
        <strain evidence="5">153_Feed</strain>
    </source>
</reference>
<feature type="domain" description="DUF5648" evidence="3">
    <location>
        <begin position="1344"/>
        <end position="1475"/>
    </location>
</feature>
<feature type="compositionally biased region" description="Acidic residues" evidence="1">
    <location>
        <begin position="1323"/>
        <end position="1337"/>
    </location>
</feature>
<dbReference type="InterPro" id="IPR043708">
    <property type="entry name" value="DUF5648"/>
</dbReference>
<evidence type="ECO:0000313" key="4">
    <source>
        <dbReference type="EMBL" id="MDM8271354.1"/>
    </source>
</evidence>
<keyword evidence="5" id="KW-1185">Reference proteome</keyword>
<protein>
    <recommendedName>
        <fullName evidence="3">DUF5648 domain-containing protein</fullName>
    </recommendedName>
</protein>
<dbReference type="Proteomes" id="UP001529256">
    <property type="component" value="Unassembled WGS sequence"/>
</dbReference>